<sequence>MPTRVRTPAPPTGLRRRALRLPILLFRLHLDRLLGERIALLTHTGRSTGLPRHVALEIAGRDPLTGAYLLASGFGPASQWYRNVRRTPEVTLRVGGRTLAATARPLTPDESGLAMASYALRHPRTARRLMRLCGLEVDGTGRDYYLAGRDHVPFVAVRPHRP</sequence>
<organism evidence="1 2">
    <name type="scientific">Kitasatospora cineracea</name>
    <dbReference type="NCBI Taxonomy" id="88074"/>
    <lineage>
        <taxon>Bacteria</taxon>
        <taxon>Bacillati</taxon>
        <taxon>Actinomycetota</taxon>
        <taxon>Actinomycetes</taxon>
        <taxon>Kitasatosporales</taxon>
        <taxon>Streptomycetaceae</taxon>
        <taxon>Kitasatospora</taxon>
    </lineage>
</organism>
<evidence type="ECO:0000313" key="2">
    <source>
        <dbReference type="Proteomes" id="UP000266906"/>
    </source>
</evidence>
<proteinExistence type="predicted"/>
<dbReference type="NCBIfam" id="TIGR00026">
    <property type="entry name" value="hi_GC_TIGR00026"/>
    <property type="match status" value="1"/>
</dbReference>
<dbReference type="Gene3D" id="2.30.110.10">
    <property type="entry name" value="Electron Transport, Fmn-binding Protein, Chain A"/>
    <property type="match status" value="1"/>
</dbReference>
<accession>A0A3N4RM34</accession>
<dbReference type="AlphaFoldDB" id="A0A3N4RM34"/>
<dbReference type="Pfam" id="PF04075">
    <property type="entry name" value="F420H2_quin_red"/>
    <property type="match status" value="1"/>
</dbReference>
<name>A0A3N4RM34_9ACTN</name>
<dbReference type="GO" id="GO:0016491">
    <property type="term" value="F:oxidoreductase activity"/>
    <property type="evidence" value="ECO:0007669"/>
    <property type="project" value="InterPro"/>
</dbReference>
<gene>
    <name evidence="1" type="ORF">EDD38_0122</name>
</gene>
<dbReference type="RefSeq" id="WP_162871515.1">
    <property type="nucleotide sequence ID" value="NZ_RKQG01000001.1"/>
</dbReference>
<dbReference type="Proteomes" id="UP000266906">
    <property type="component" value="Unassembled WGS sequence"/>
</dbReference>
<dbReference type="EMBL" id="RKQG01000001">
    <property type="protein sequence ID" value="RPE31881.1"/>
    <property type="molecule type" value="Genomic_DNA"/>
</dbReference>
<reference evidence="1 2" key="1">
    <citation type="submission" date="2018-11" db="EMBL/GenBank/DDBJ databases">
        <title>Sequencing the genomes of 1000 actinobacteria strains.</title>
        <authorList>
            <person name="Klenk H.-P."/>
        </authorList>
    </citation>
    <scope>NUCLEOTIDE SEQUENCE [LARGE SCALE GENOMIC DNA]</scope>
    <source>
        <strain evidence="1 2">DSM 44781</strain>
    </source>
</reference>
<keyword evidence="2" id="KW-1185">Reference proteome</keyword>
<comment type="caution">
    <text evidence="1">The sequence shown here is derived from an EMBL/GenBank/DDBJ whole genome shotgun (WGS) entry which is preliminary data.</text>
</comment>
<dbReference type="InterPro" id="IPR012349">
    <property type="entry name" value="Split_barrel_FMN-bd"/>
</dbReference>
<protein>
    <submittedName>
        <fullName evidence="1">Deazaflavin-dependent oxidoreductase (Nitroreductase family)</fullName>
    </submittedName>
</protein>
<dbReference type="InterPro" id="IPR004378">
    <property type="entry name" value="F420H2_quin_Rdtase"/>
</dbReference>
<dbReference type="SUPFAM" id="SSF50475">
    <property type="entry name" value="FMN-binding split barrel"/>
    <property type="match status" value="1"/>
</dbReference>
<evidence type="ECO:0000313" key="1">
    <source>
        <dbReference type="EMBL" id="RPE31881.1"/>
    </source>
</evidence>